<protein>
    <submittedName>
        <fullName evidence="2">Serine protease</fullName>
    </submittedName>
</protein>
<dbReference type="Pfam" id="PF13365">
    <property type="entry name" value="Trypsin_2"/>
    <property type="match status" value="1"/>
</dbReference>
<feature type="chain" id="PRO_5045960473" evidence="1">
    <location>
        <begin position="26"/>
        <end position="253"/>
    </location>
</feature>
<dbReference type="InterPro" id="IPR009003">
    <property type="entry name" value="Peptidase_S1_PA"/>
</dbReference>
<proteinExistence type="predicted"/>
<evidence type="ECO:0000313" key="2">
    <source>
        <dbReference type="EMBL" id="MCG2577774.1"/>
    </source>
</evidence>
<keyword evidence="2" id="KW-0645">Protease</keyword>
<dbReference type="PANTHER" id="PTHR43019">
    <property type="entry name" value="SERINE ENDOPROTEASE DEGS"/>
    <property type="match status" value="1"/>
</dbReference>
<dbReference type="Proteomes" id="UP001165384">
    <property type="component" value="Unassembled WGS sequence"/>
</dbReference>
<keyword evidence="2" id="KW-0378">Hydrolase</keyword>
<accession>A0ABS9K3K9</accession>
<dbReference type="RefSeq" id="WP_275711107.1">
    <property type="nucleotide sequence ID" value="NZ_JAKLTN010000002.1"/>
</dbReference>
<dbReference type="PANTHER" id="PTHR43019:SF23">
    <property type="entry name" value="PROTEASE DO-LIKE 5, CHLOROPLASTIC"/>
    <property type="match status" value="1"/>
</dbReference>
<keyword evidence="1" id="KW-0732">Signal</keyword>
<dbReference type="SUPFAM" id="SSF50494">
    <property type="entry name" value="Trypsin-like serine proteases"/>
    <property type="match status" value="1"/>
</dbReference>
<organism evidence="2 3">
    <name type="scientific">Dechloromonas hankyongensis</name>
    <dbReference type="NCBI Taxonomy" id="2908002"/>
    <lineage>
        <taxon>Bacteria</taxon>
        <taxon>Pseudomonadati</taxon>
        <taxon>Pseudomonadota</taxon>
        <taxon>Betaproteobacteria</taxon>
        <taxon>Rhodocyclales</taxon>
        <taxon>Azonexaceae</taxon>
        <taxon>Dechloromonas</taxon>
    </lineage>
</organism>
<keyword evidence="3" id="KW-1185">Reference proteome</keyword>
<dbReference type="Gene3D" id="2.40.10.10">
    <property type="entry name" value="Trypsin-like serine proteases"/>
    <property type="match status" value="2"/>
</dbReference>
<name>A0ABS9K3K9_9RHOO</name>
<dbReference type="EMBL" id="JAKLTN010000002">
    <property type="protein sequence ID" value="MCG2577774.1"/>
    <property type="molecule type" value="Genomic_DNA"/>
</dbReference>
<gene>
    <name evidence="2" type="ORF">LZ012_12290</name>
</gene>
<evidence type="ECO:0000313" key="3">
    <source>
        <dbReference type="Proteomes" id="UP001165384"/>
    </source>
</evidence>
<comment type="caution">
    <text evidence="2">The sequence shown here is derived from an EMBL/GenBank/DDBJ whole genome shotgun (WGS) entry which is preliminary data.</text>
</comment>
<reference evidence="2" key="1">
    <citation type="submission" date="2022-01" db="EMBL/GenBank/DDBJ databases">
        <authorList>
            <person name="Jo J.-H."/>
            <person name="Im W.-T."/>
        </authorList>
    </citation>
    <scope>NUCLEOTIDE SEQUENCE</scope>
    <source>
        <strain evidence="2">XY25</strain>
    </source>
</reference>
<dbReference type="InterPro" id="IPR043504">
    <property type="entry name" value="Peptidase_S1_PA_chymotrypsin"/>
</dbReference>
<feature type="signal peptide" evidence="1">
    <location>
        <begin position="1"/>
        <end position="25"/>
    </location>
</feature>
<sequence length="253" mass="26796">MKRTYKLIAHIGLLLGVFWCSNGNADLPNMIEKIKPAIVAIGTFHKTQSPPFSFRGTGFVIANGNKIATNAHVLPEAGPPEAPELAVLIRSSTGEGSIRRAKLLSKDVDHDLAILYVDGPPLPALSIGNSTGVREGQEIAFIGFPIGGVLGFSPVTHRGIISALTPIAIPGANSNQINEKLIKQIRKGTFNVFQLDATAYPGNSGSPVFNTESGEVIGVINMVFVKGTKEAVLSNPSGISYAIPANYLTELLR</sequence>
<dbReference type="GO" id="GO:0006508">
    <property type="term" value="P:proteolysis"/>
    <property type="evidence" value="ECO:0007669"/>
    <property type="project" value="UniProtKB-KW"/>
</dbReference>
<evidence type="ECO:0000256" key="1">
    <source>
        <dbReference type="SAM" id="SignalP"/>
    </source>
</evidence>
<dbReference type="GO" id="GO:0008233">
    <property type="term" value="F:peptidase activity"/>
    <property type="evidence" value="ECO:0007669"/>
    <property type="project" value="UniProtKB-KW"/>
</dbReference>